<feature type="region of interest" description="Disordered" evidence="1">
    <location>
        <begin position="1"/>
        <end position="20"/>
    </location>
</feature>
<feature type="compositionally biased region" description="Low complexity" evidence="1">
    <location>
        <begin position="386"/>
        <end position="396"/>
    </location>
</feature>
<feature type="region of interest" description="Disordered" evidence="1">
    <location>
        <begin position="751"/>
        <end position="829"/>
    </location>
</feature>
<feature type="compositionally biased region" description="Basic and acidic residues" evidence="1">
    <location>
        <begin position="751"/>
        <end position="765"/>
    </location>
</feature>
<dbReference type="VEuPathDB" id="TriTrypDB:LpyrH10_04_4450"/>
<dbReference type="PROSITE" id="PS00636">
    <property type="entry name" value="DNAJ_1"/>
    <property type="match status" value="1"/>
</dbReference>
<dbReference type="SUPFAM" id="SSF46565">
    <property type="entry name" value="Chaperone J-domain"/>
    <property type="match status" value="1"/>
</dbReference>
<feature type="compositionally biased region" description="Polar residues" evidence="1">
    <location>
        <begin position="202"/>
        <end position="228"/>
    </location>
</feature>
<evidence type="ECO:0000313" key="4">
    <source>
        <dbReference type="Proteomes" id="UP000037923"/>
    </source>
</evidence>
<proteinExistence type="predicted"/>
<accession>A0A0N0DXQ1</accession>
<dbReference type="Pfam" id="PF00226">
    <property type="entry name" value="DnaJ"/>
    <property type="match status" value="1"/>
</dbReference>
<dbReference type="SMART" id="SM00271">
    <property type="entry name" value="DnaJ"/>
    <property type="match status" value="1"/>
</dbReference>
<evidence type="ECO:0000256" key="1">
    <source>
        <dbReference type="SAM" id="MobiDB-lite"/>
    </source>
</evidence>
<feature type="compositionally biased region" description="Basic and acidic residues" evidence="1">
    <location>
        <begin position="244"/>
        <end position="254"/>
    </location>
</feature>
<feature type="compositionally biased region" description="Basic and acidic residues" evidence="1">
    <location>
        <begin position="645"/>
        <end position="654"/>
    </location>
</feature>
<feature type="domain" description="J" evidence="2">
    <location>
        <begin position="26"/>
        <end position="88"/>
    </location>
</feature>
<comment type="caution">
    <text evidence="3">The sequence shown here is derived from an EMBL/GenBank/DDBJ whole genome shotgun (WGS) entry which is preliminary data.</text>
</comment>
<sequence>MPSIPKPSDGAAAGGSSMPSSARAKTLYETLGVAPTATTAEITTAYRKLALAYHPDRPEGSKEKFQELSSAYEMLNNPTNRSRYDTLMKSKPVLKNFKRPPPMENVDKPVYTLLADLAFYEFEAAPNKLRCSFHYGDGIEFNGERGSFIGLAGDGYVYWSVNGRGYATQLFKADSDMALSNVRVVYRSNMGLLRKPLARSWAGSNASPPQQPLRSSTRPSASSVQSGGSAHGSKTAGRGGPRPSEAERIREQLRRKERHRSIAKRLETIEKDEAEERNYLERRLWDRFCTLQTNLEAGMRCVTLGMPVTAELALFMGYTSSEAVPLMSPVPGNLPGAAEIVSPQAAALWVDPLEGSTATGDDTAHPANDEFDQQQQPSPSPPSPSSPSSASSRSDGDSDTASDSDSCRARPTTTGPGLPNRTGYSAAYVSPQQSGSSPLLRRTLRPTVSASSSLGNNMQQPSPAPAAQPRSVSLASSPGPYGLPAATMASHGLAADAHPVRAPHAIHNVLPGGSSTTVQYAFGSPRPRTAIPAAAIASVDRENEGLVKALGIQQASRASRASLQDADQPSSLPTSLPSPLGYGISRNHGEATLANPKEATAQHLASVPLAANEGAGVDTDQAGALRNSASGGVVTSPRPLYPWSIEHDPQRDSQSRATVREAIPAPPARRSAEAEHNRTASLPTAAAFAATSLPSSCPRVTASTAKGSPCGVGDGGDGDRSSWPSPHVTHARTSALSSPLHTAAVATELQDRLPKPSPRQDDAHRAVPHGHTASGEGPRIMKLRPLPGQPGSPTAAAGYAPEIDAAGSPQLMAPSGSHEAHTVTGPATASGHSGTVQSFARGESDCVCTSYGVLFGGAIDHSFEEVPHMGTQSTSHTSGSAAAAAAAAARGQYNTPSHQHHEDVVQGSFLSPPSGRATYSATTGSANYLTPVDASATPDSSDAGAAAPPSGAPLPSSSPLTGKMNGPRVTMAPLRLSASQDDGLRRSVAEELDPPPQSPNAAMALEVKKRLKGRVTPRYMLATEAHSRRTSGLPPEVTGAGGQTQSPQFETLRGHNSRTAEEMLAEEEDFMSAFAKTKRAI</sequence>
<dbReference type="CDD" id="cd06257">
    <property type="entry name" value="DnaJ"/>
    <property type="match status" value="1"/>
</dbReference>
<feature type="region of interest" description="Disordered" evidence="1">
    <location>
        <begin position="354"/>
        <end position="478"/>
    </location>
</feature>
<feature type="compositionally biased region" description="Polar residues" evidence="1">
    <location>
        <begin position="917"/>
        <end position="928"/>
    </location>
</feature>
<dbReference type="AlphaFoldDB" id="A0A0N0DXQ1"/>
<dbReference type="Proteomes" id="UP000037923">
    <property type="component" value="Unassembled WGS sequence"/>
</dbReference>
<dbReference type="GO" id="GO:0051087">
    <property type="term" value="F:protein-folding chaperone binding"/>
    <property type="evidence" value="ECO:0007669"/>
    <property type="project" value="TreeGrafter"/>
</dbReference>
<reference evidence="3 4" key="1">
    <citation type="submission" date="2015-07" db="EMBL/GenBank/DDBJ databases">
        <title>High-quality genome of monoxenous trypanosomatid Leptomonas pyrrhocoris.</title>
        <authorList>
            <person name="Flegontov P."/>
            <person name="Butenko A."/>
            <person name="Firsov S."/>
            <person name="Vlcek C."/>
            <person name="Logacheva M.D."/>
            <person name="Field M."/>
            <person name="Filatov D."/>
            <person name="Flegontova O."/>
            <person name="Gerasimov E."/>
            <person name="Jackson A.P."/>
            <person name="Kelly S."/>
            <person name="Opperdoes F."/>
            <person name="O'Reilly A."/>
            <person name="Votypka J."/>
            <person name="Yurchenko V."/>
            <person name="Lukes J."/>
        </authorList>
    </citation>
    <scope>NUCLEOTIDE SEQUENCE [LARGE SCALE GENOMIC DNA]</scope>
    <source>
        <strain evidence="3">H10</strain>
    </source>
</reference>
<dbReference type="EMBL" id="LGTL01000004">
    <property type="protein sequence ID" value="KPA83211.1"/>
    <property type="molecule type" value="Genomic_DNA"/>
</dbReference>
<dbReference type="OMA" id="PRPLYPW"/>
<feature type="region of interest" description="Disordered" evidence="1">
    <location>
        <begin position="1026"/>
        <end position="1054"/>
    </location>
</feature>
<feature type="region of interest" description="Disordered" evidence="1">
    <location>
        <begin position="622"/>
        <end position="659"/>
    </location>
</feature>
<gene>
    <name evidence="3" type="ORF">ABB37_02895</name>
</gene>
<dbReference type="GO" id="GO:0051082">
    <property type="term" value="F:unfolded protein binding"/>
    <property type="evidence" value="ECO:0007669"/>
    <property type="project" value="TreeGrafter"/>
</dbReference>
<feature type="region of interest" description="Disordered" evidence="1">
    <location>
        <begin position="200"/>
        <end position="259"/>
    </location>
</feature>
<dbReference type="GO" id="GO:0005737">
    <property type="term" value="C:cytoplasm"/>
    <property type="evidence" value="ECO:0007669"/>
    <property type="project" value="TreeGrafter"/>
</dbReference>
<dbReference type="PROSITE" id="PS50076">
    <property type="entry name" value="DNAJ_2"/>
    <property type="match status" value="1"/>
</dbReference>
<feature type="compositionally biased region" description="Low complexity" evidence="1">
    <location>
        <begin position="934"/>
        <end position="961"/>
    </location>
</feature>
<feature type="region of interest" description="Disordered" evidence="1">
    <location>
        <begin position="692"/>
        <end position="739"/>
    </location>
</feature>
<dbReference type="OrthoDB" id="10250354at2759"/>
<feature type="region of interest" description="Disordered" evidence="1">
    <location>
        <begin position="560"/>
        <end position="588"/>
    </location>
</feature>
<dbReference type="InterPro" id="IPR018253">
    <property type="entry name" value="DnaJ_domain_CS"/>
</dbReference>
<feature type="compositionally biased region" description="Polar residues" evidence="1">
    <location>
        <begin position="870"/>
        <end position="880"/>
    </location>
</feature>
<dbReference type="RefSeq" id="XP_015661650.1">
    <property type="nucleotide sequence ID" value="XM_015800048.1"/>
</dbReference>
<dbReference type="GO" id="GO:0005634">
    <property type="term" value="C:nucleus"/>
    <property type="evidence" value="ECO:0007669"/>
    <property type="project" value="TreeGrafter"/>
</dbReference>
<dbReference type="InterPro" id="IPR001623">
    <property type="entry name" value="DnaJ_domain"/>
</dbReference>
<protein>
    <submittedName>
        <fullName evidence="3">Putative DNAJ domain protein</fullName>
    </submittedName>
</protein>
<organism evidence="3 4">
    <name type="scientific">Leptomonas pyrrhocoris</name>
    <name type="common">Firebug parasite</name>
    <dbReference type="NCBI Taxonomy" id="157538"/>
    <lineage>
        <taxon>Eukaryota</taxon>
        <taxon>Discoba</taxon>
        <taxon>Euglenozoa</taxon>
        <taxon>Kinetoplastea</taxon>
        <taxon>Metakinetoplastina</taxon>
        <taxon>Trypanosomatida</taxon>
        <taxon>Trypanosomatidae</taxon>
        <taxon>Leishmaniinae</taxon>
        <taxon>Leptomonas</taxon>
    </lineage>
</organism>
<dbReference type="GeneID" id="26903186"/>
<dbReference type="PANTHER" id="PTHR43948">
    <property type="entry name" value="DNAJ HOMOLOG SUBFAMILY B"/>
    <property type="match status" value="1"/>
</dbReference>
<feature type="compositionally biased region" description="Low complexity" evidence="1">
    <location>
        <begin position="569"/>
        <end position="580"/>
    </location>
</feature>
<dbReference type="PANTHER" id="PTHR43948:SF10">
    <property type="entry name" value="MRJ, ISOFORM E"/>
    <property type="match status" value="1"/>
</dbReference>
<feature type="region of interest" description="Disordered" evidence="1">
    <location>
        <begin position="867"/>
        <end position="968"/>
    </location>
</feature>
<keyword evidence="4" id="KW-1185">Reference proteome</keyword>
<feature type="compositionally biased region" description="Polar residues" evidence="1">
    <location>
        <begin position="446"/>
        <end position="458"/>
    </location>
</feature>
<dbReference type="Gene3D" id="1.10.287.110">
    <property type="entry name" value="DnaJ domain"/>
    <property type="match status" value="1"/>
</dbReference>
<dbReference type="GO" id="GO:0044183">
    <property type="term" value="F:protein folding chaperone"/>
    <property type="evidence" value="ECO:0007669"/>
    <property type="project" value="TreeGrafter"/>
</dbReference>
<name>A0A0N0DXQ1_LEPPY</name>
<evidence type="ECO:0000259" key="2">
    <source>
        <dbReference type="PROSITE" id="PS50076"/>
    </source>
</evidence>
<dbReference type="PRINTS" id="PR00625">
    <property type="entry name" value="JDOMAIN"/>
</dbReference>
<dbReference type="InterPro" id="IPR036869">
    <property type="entry name" value="J_dom_sf"/>
</dbReference>
<evidence type="ECO:0000313" key="3">
    <source>
        <dbReference type="EMBL" id="KPA83211.1"/>
    </source>
</evidence>
<feature type="compositionally biased region" description="Low complexity" evidence="1">
    <location>
        <begin position="459"/>
        <end position="469"/>
    </location>
</feature>